<name>A0A423WDZ0_CYTCH</name>
<reference evidence="2 3" key="1">
    <citation type="submission" date="2015-09" db="EMBL/GenBank/DDBJ databases">
        <title>Host preference determinants of Valsa canker pathogens revealed by comparative genomics.</title>
        <authorList>
            <person name="Yin Z."/>
            <person name="Huang L."/>
        </authorList>
    </citation>
    <scope>NUCLEOTIDE SEQUENCE [LARGE SCALE GENOMIC DNA]</scope>
    <source>
        <strain evidence="2 3">YSFL</strain>
    </source>
</reference>
<dbReference type="PANTHER" id="PTHR31283:SF5">
    <property type="entry name" value="EKC_KEOPS COMPLEX SUBUNIT LAGE3"/>
    <property type="match status" value="1"/>
</dbReference>
<dbReference type="Pfam" id="PF09341">
    <property type="entry name" value="Pcc1"/>
    <property type="match status" value="1"/>
</dbReference>
<gene>
    <name evidence="2" type="ORF">VSDG_02011</name>
</gene>
<dbReference type="AlphaFoldDB" id="A0A423WDZ0"/>
<dbReference type="Gene3D" id="3.30.310.50">
    <property type="entry name" value="Alpha-D-phosphohexomutase, C-terminal domain"/>
    <property type="match status" value="1"/>
</dbReference>
<proteinExistence type="inferred from homology"/>
<dbReference type="OrthoDB" id="10025739at2759"/>
<dbReference type="EMBL" id="LJZO01000006">
    <property type="protein sequence ID" value="ROW01634.1"/>
    <property type="molecule type" value="Genomic_DNA"/>
</dbReference>
<comment type="similarity">
    <text evidence="1">Belongs to the CTAG/PCC1 family.</text>
</comment>
<protein>
    <recommendedName>
        <fullName evidence="4">Transcription factor Pcc1</fullName>
    </recommendedName>
</protein>
<dbReference type="InterPro" id="IPR015419">
    <property type="entry name" value="CTAG/Pcc1"/>
</dbReference>
<evidence type="ECO:0000256" key="1">
    <source>
        <dbReference type="ARBA" id="ARBA00007073"/>
    </source>
</evidence>
<dbReference type="GO" id="GO:0070525">
    <property type="term" value="P:tRNA threonylcarbamoyladenosine metabolic process"/>
    <property type="evidence" value="ECO:0007669"/>
    <property type="project" value="TreeGrafter"/>
</dbReference>
<keyword evidence="3" id="KW-1185">Reference proteome</keyword>
<evidence type="ECO:0008006" key="4">
    <source>
        <dbReference type="Google" id="ProtNLM"/>
    </source>
</evidence>
<comment type="caution">
    <text evidence="2">The sequence shown here is derived from an EMBL/GenBank/DDBJ whole genome shotgun (WGS) entry which is preliminary data.</text>
</comment>
<sequence length="113" mass="12481">MAPNMDVEDFPCSLRIDVPFPTARLSSIAVEAITVDNELSPLVRRAFSTVAADDGAGEKCVLRVQYNATTNRMLRVAVNSFMDSLAMILEIMERLDVDVLLSKPIEPQPGPFR</sequence>
<evidence type="ECO:0000313" key="2">
    <source>
        <dbReference type="EMBL" id="ROW01634.1"/>
    </source>
</evidence>
<accession>A0A423WDZ0</accession>
<dbReference type="GO" id="GO:0000408">
    <property type="term" value="C:EKC/KEOPS complex"/>
    <property type="evidence" value="ECO:0007669"/>
    <property type="project" value="TreeGrafter"/>
</dbReference>
<evidence type="ECO:0000313" key="3">
    <source>
        <dbReference type="Proteomes" id="UP000284375"/>
    </source>
</evidence>
<dbReference type="PANTHER" id="PTHR31283">
    <property type="entry name" value="EKC/KEOPS COMPLEX SUBUNIT PCC1 FAMILY MEMBER"/>
    <property type="match status" value="1"/>
</dbReference>
<organism evidence="2 3">
    <name type="scientific">Cytospora chrysosperma</name>
    <name type="common">Cytospora canker fungus</name>
    <name type="synonym">Sphaeria chrysosperma</name>
    <dbReference type="NCBI Taxonomy" id="252740"/>
    <lineage>
        <taxon>Eukaryota</taxon>
        <taxon>Fungi</taxon>
        <taxon>Dikarya</taxon>
        <taxon>Ascomycota</taxon>
        <taxon>Pezizomycotina</taxon>
        <taxon>Sordariomycetes</taxon>
        <taxon>Sordariomycetidae</taxon>
        <taxon>Diaporthales</taxon>
        <taxon>Cytosporaceae</taxon>
        <taxon>Cytospora</taxon>
    </lineage>
</organism>
<dbReference type="Proteomes" id="UP000284375">
    <property type="component" value="Unassembled WGS sequence"/>
</dbReference>
<dbReference type="FunFam" id="3.30.310.50:FF:000011">
    <property type="entry name" value="Transcription factor Pcc1"/>
    <property type="match status" value="1"/>
</dbReference>